<evidence type="ECO:0000313" key="1">
    <source>
        <dbReference type="EMBL" id="ELT93353.1"/>
    </source>
</evidence>
<organism evidence="1">
    <name type="scientific">Capitella teleta</name>
    <name type="common">Polychaete worm</name>
    <dbReference type="NCBI Taxonomy" id="283909"/>
    <lineage>
        <taxon>Eukaryota</taxon>
        <taxon>Metazoa</taxon>
        <taxon>Spiralia</taxon>
        <taxon>Lophotrochozoa</taxon>
        <taxon>Annelida</taxon>
        <taxon>Polychaeta</taxon>
        <taxon>Sedentaria</taxon>
        <taxon>Scolecida</taxon>
        <taxon>Capitellidae</taxon>
        <taxon>Capitella</taxon>
    </lineage>
</organism>
<evidence type="ECO:0000313" key="3">
    <source>
        <dbReference type="Proteomes" id="UP000014760"/>
    </source>
</evidence>
<protein>
    <submittedName>
        <fullName evidence="1 2">Uncharacterized protein</fullName>
    </submittedName>
</protein>
<keyword evidence="3" id="KW-1185">Reference proteome</keyword>
<reference evidence="1 3" key="2">
    <citation type="journal article" date="2013" name="Nature">
        <title>Insights into bilaterian evolution from three spiralian genomes.</title>
        <authorList>
            <person name="Simakov O."/>
            <person name="Marletaz F."/>
            <person name="Cho S.J."/>
            <person name="Edsinger-Gonzales E."/>
            <person name="Havlak P."/>
            <person name="Hellsten U."/>
            <person name="Kuo D.H."/>
            <person name="Larsson T."/>
            <person name="Lv J."/>
            <person name="Arendt D."/>
            <person name="Savage R."/>
            <person name="Osoegawa K."/>
            <person name="de Jong P."/>
            <person name="Grimwood J."/>
            <person name="Chapman J.A."/>
            <person name="Shapiro H."/>
            <person name="Aerts A."/>
            <person name="Otillar R.P."/>
            <person name="Terry A.Y."/>
            <person name="Boore J.L."/>
            <person name="Grigoriev I.V."/>
            <person name="Lindberg D.R."/>
            <person name="Seaver E.C."/>
            <person name="Weisblat D.A."/>
            <person name="Putnam N.H."/>
            <person name="Rokhsar D.S."/>
        </authorList>
    </citation>
    <scope>NUCLEOTIDE SEQUENCE</scope>
    <source>
        <strain evidence="1 3">I ESC-2004</strain>
    </source>
</reference>
<dbReference type="HOGENOM" id="CLU_590866_0_0_1"/>
<reference evidence="3" key="1">
    <citation type="submission" date="2012-12" db="EMBL/GenBank/DDBJ databases">
        <authorList>
            <person name="Hellsten U."/>
            <person name="Grimwood J."/>
            <person name="Chapman J.A."/>
            <person name="Shapiro H."/>
            <person name="Aerts A."/>
            <person name="Otillar R.P."/>
            <person name="Terry A.Y."/>
            <person name="Boore J.L."/>
            <person name="Simakov O."/>
            <person name="Marletaz F."/>
            <person name="Cho S.-J."/>
            <person name="Edsinger-Gonzales E."/>
            <person name="Havlak P."/>
            <person name="Kuo D.-H."/>
            <person name="Larsson T."/>
            <person name="Lv J."/>
            <person name="Arendt D."/>
            <person name="Savage R."/>
            <person name="Osoegawa K."/>
            <person name="de Jong P."/>
            <person name="Lindberg D.R."/>
            <person name="Seaver E.C."/>
            <person name="Weisblat D.A."/>
            <person name="Putnam N.H."/>
            <person name="Grigoriev I.V."/>
            <person name="Rokhsar D.S."/>
        </authorList>
    </citation>
    <scope>NUCLEOTIDE SEQUENCE</scope>
    <source>
        <strain evidence="3">I ESC-2004</strain>
    </source>
</reference>
<name>R7THS9_CAPTE</name>
<dbReference type="Proteomes" id="UP000014760">
    <property type="component" value="Unassembled WGS sequence"/>
</dbReference>
<reference evidence="2" key="3">
    <citation type="submission" date="2015-06" db="UniProtKB">
        <authorList>
            <consortium name="EnsemblMetazoa"/>
        </authorList>
    </citation>
    <scope>IDENTIFICATION</scope>
</reference>
<proteinExistence type="predicted"/>
<gene>
    <name evidence="1" type="ORF">CAPTEDRAFT_212896</name>
</gene>
<dbReference type="EMBL" id="KB309773">
    <property type="protein sequence ID" value="ELT93353.1"/>
    <property type="molecule type" value="Genomic_DNA"/>
</dbReference>
<sequence>MDTLTMVKRYGKVAFQLSCIFITSLLLRVLQVRFEQSLDYANEEKYSVLDKDLSGQPLPTTFRFADNVSLPLEYQLKGCIFVDSPAPCIETHHPVRTGLLHSFASYFEDKVSHKFVDPPGDNSYYVLSPALAIRGGKLKVYARIMLDRLRYRYHKHKSFPLNQFSANYIYTETFGTGMVPKDNGEILSIPMPVVPLESDGPMDPRVFTHNGRLYLMVLMFTHIGELLWKPHPLIWDLEKSKLFIPSVNLTYNPRAPQEKNWSPLVINRTLYLVHNLDPLRIVQCDIRHGSIGCQFVQDDSQNFKFERRKHVLRGGTPFILYKWPYYIALAHSVVIQEKQGVPYDRVRRYEANLVVMRAVPNFRIVYVSNALKFNDDLYKNISMVYYEGQVKVDNEFVYPVSIIRESSDSIAIGGHVKDRVSVLLRLTGIRSIMSHISALDSVTKSNVSHLEIQQFVRKNFPLN</sequence>
<dbReference type="OrthoDB" id="3631276at2759"/>
<dbReference type="EMBL" id="AMQN01002635">
    <property type="status" value="NOT_ANNOTATED_CDS"/>
    <property type="molecule type" value="Genomic_DNA"/>
</dbReference>
<accession>R7THS9</accession>
<dbReference type="AlphaFoldDB" id="R7THS9"/>
<dbReference type="EnsemblMetazoa" id="CapteT212896">
    <property type="protein sequence ID" value="CapteP212896"/>
    <property type="gene ID" value="CapteG212896"/>
</dbReference>
<evidence type="ECO:0000313" key="2">
    <source>
        <dbReference type="EnsemblMetazoa" id="CapteP212896"/>
    </source>
</evidence>